<evidence type="ECO:0000313" key="1">
    <source>
        <dbReference type="EMBL" id="PTQ42387.1"/>
    </source>
</evidence>
<reference evidence="2" key="1">
    <citation type="journal article" date="2017" name="Cell">
        <title>Insights into land plant evolution garnered from the Marchantia polymorpha genome.</title>
        <authorList>
            <person name="Bowman J.L."/>
            <person name="Kohchi T."/>
            <person name="Yamato K.T."/>
            <person name="Jenkins J."/>
            <person name="Shu S."/>
            <person name="Ishizaki K."/>
            <person name="Yamaoka S."/>
            <person name="Nishihama R."/>
            <person name="Nakamura Y."/>
            <person name="Berger F."/>
            <person name="Adam C."/>
            <person name="Aki S.S."/>
            <person name="Althoff F."/>
            <person name="Araki T."/>
            <person name="Arteaga-Vazquez M.A."/>
            <person name="Balasubrmanian S."/>
            <person name="Barry K."/>
            <person name="Bauer D."/>
            <person name="Boehm C.R."/>
            <person name="Briginshaw L."/>
            <person name="Caballero-Perez J."/>
            <person name="Catarino B."/>
            <person name="Chen F."/>
            <person name="Chiyoda S."/>
            <person name="Chovatia M."/>
            <person name="Davies K.M."/>
            <person name="Delmans M."/>
            <person name="Demura T."/>
            <person name="Dierschke T."/>
            <person name="Dolan L."/>
            <person name="Dorantes-Acosta A.E."/>
            <person name="Eklund D.M."/>
            <person name="Florent S.N."/>
            <person name="Flores-Sandoval E."/>
            <person name="Fujiyama A."/>
            <person name="Fukuzawa H."/>
            <person name="Galik B."/>
            <person name="Grimanelli D."/>
            <person name="Grimwood J."/>
            <person name="Grossniklaus U."/>
            <person name="Hamada T."/>
            <person name="Haseloff J."/>
            <person name="Hetherington A.J."/>
            <person name="Higo A."/>
            <person name="Hirakawa Y."/>
            <person name="Hundley H.N."/>
            <person name="Ikeda Y."/>
            <person name="Inoue K."/>
            <person name="Inoue S.I."/>
            <person name="Ishida S."/>
            <person name="Jia Q."/>
            <person name="Kakita M."/>
            <person name="Kanazawa T."/>
            <person name="Kawai Y."/>
            <person name="Kawashima T."/>
            <person name="Kennedy M."/>
            <person name="Kinose K."/>
            <person name="Kinoshita T."/>
            <person name="Kohara Y."/>
            <person name="Koide E."/>
            <person name="Komatsu K."/>
            <person name="Kopischke S."/>
            <person name="Kubo M."/>
            <person name="Kyozuka J."/>
            <person name="Lagercrantz U."/>
            <person name="Lin S.S."/>
            <person name="Lindquist E."/>
            <person name="Lipzen A.M."/>
            <person name="Lu C.W."/>
            <person name="De Luna E."/>
            <person name="Martienssen R.A."/>
            <person name="Minamino N."/>
            <person name="Mizutani M."/>
            <person name="Mizutani M."/>
            <person name="Mochizuki N."/>
            <person name="Monte I."/>
            <person name="Mosher R."/>
            <person name="Nagasaki H."/>
            <person name="Nakagami H."/>
            <person name="Naramoto S."/>
            <person name="Nishitani K."/>
            <person name="Ohtani M."/>
            <person name="Okamoto T."/>
            <person name="Okumura M."/>
            <person name="Phillips J."/>
            <person name="Pollak B."/>
            <person name="Reinders A."/>
            <person name="Rovekamp M."/>
            <person name="Sano R."/>
            <person name="Sawa S."/>
            <person name="Schmid M.W."/>
            <person name="Shirakawa M."/>
            <person name="Solano R."/>
            <person name="Spunde A."/>
            <person name="Suetsugu N."/>
            <person name="Sugano S."/>
            <person name="Sugiyama A."/>
            <person name="Sun R."/>
            <person name="Suzuki Y."/>
            <person name="Takenaka M."/>
            <person name="Takezawa D."/>
            <person name="Tomogane H."/>
            <person name="Tsuzuki M."/>
            <person name="Ueda T."/>
            <person name="Umeda M."/>
            <person name="Ward J.M."/>
            <person name="Watanabe Y."/>
            <person name="Yazaki K."/>
            <person name="Yokoyama R."/>
            <person name="Yoshitake Y."/>
            <person name="Yotsui I."/>
            <person name="Zachgo S."/>
            <person name="Schmutz J."/>
        </authorList>
    </citation>
    <scope>NUCLEOTIDE SEQUENCE [LARGE SCALE GENOMIC DNA]</scope>
    <source>
        <strain evidence="2">Tak-1</strain>
    </source>
</reference>
<dbReference type="EMBL" id="KZ772702">
    <property type="protein sequence ID" value="PTQ42387.1"/>
    <property type="molecule type" value="Genomic_DNA"/>
</dbReference>
<sequence>MNGAIFREWLDCCGAGMVGRSVDPQMTVALTAQIICHIGRHLSSSCCSSFMESDVAEAAHVADWKKFYCRCWFTARALVLCFLSTTDLSFSTRLVYSTNKNQEVPLSSVADEYFVSYTSWNFSVSYGRSTFLQNM</sequence>
<evidence type="ECO:0000313" key="2">
    <source>
        <dbReference type="Proteomes" id="UP000244005"/>
    </source>
</evidence>
<organism evidence="1 2">
    <name type="scientific">Marchantia polymorpha</name>
    <name type="common">Common liverwort</name>
    <name type="synonym">Marchantia aquatica</name>
    <dbReference type="NCBI Taxonomy" id="3197"/>
    <lineage>
        <taxon>Eukaryota</taxon>
        <taxon>Viridiplantae</taxon>
        <taxon>Streptophyta</taxon>
        <taxon>Embryophyta</taxon>
        <taxon>Marchantiophyta</taxon>
        <taxon>Marchantiopsida</taxon>
        <taxon>Marchantiidae</taxon>
        <taxon>Marchantiales</taxon>
        <taxon>Marchantiaceae</taxon>
        <taxon>Marchantia</taxon>
    </lineage>
</organism>
<dbReference type="Proteomes" id="UP000244005">
    <property type="component" value="Unassembled WGS sequence"/>
</dbReference>
<dbReference type="Gramene" id="Mp8g17800.1">
    <property type="protein sequence ID" value="Mp8g17800.1.cds"/>
    <property type="gene ID" value="Mp8g17800"/>
</dbReference>
<gene>
    <name evidence="1" type="ORF">MARPO_0030s0114</name>
</gene>
<dbReference type="AlphaFoldDB" id="A0A2R6X8G7"/>
<proteinExistence type="predicted"/>
<keyword evidence="2" id="KW-1185">Reference proteome</keyword>
<name>A0A2R6X8G7_MARPO</name>
<protein>
    <submittedName>
        <fullName evidence="1">Uncharacterized protein</fullName>
    </submittedName>
</protein>
<accession>A0A2R6X8G7</accession>